<sequence length="173" mass="19597">MEIRYAGTFDLPLIRQAVALTHRPSLNRRVLTGFLCLLLAAAAVGTVILLFEQPENRANNGLRLVLWLAALLYILLRPVWVNQRTAKRLWNMLQTSPKVRGLITTAGVQAHFGKLELSLPWDQVARTARSPQLTTLLSREGVMVVFPRAFFAAESDWDKLHQWLSEHPPVPQK</sequence>
<organism evidence="2">
    <name type="scientific">Levilinea saccharolytica</name>
    <dbReference type="NCBI Taxonomy" id="229921"/>
    <lineage>
        <taxon>Bacteria</taxon>
        <taxon>Bacillati</taxon>
        <taxon>Chloroflexota</taxon>
        <taxon>Anaerolineae</taxon>
        <taxon>Anaerolineales</taxon>
        <taxon>Anaerolineaceae</taxon>
        <taxon>Levilinea</taxon>
    </lineage>
</organism>
<dbReference type="AlphaFoldDB" id="A0A0M9U2V1"/>
<reference evidence="2" key="1">
    <citation type="journal article" date="2015" name="Genome Announc.">
        <title>Draft Genome Sequences of Anaerolinea thermolimosa IMO-1, Bellilinea caldifistulae GOMI-1, Leptolinea tardivitalis YMTK-2, Levilinea saccharolytica KIBI-1, Longilinea arvoryzae KOME-1, Previously Described as Members of the Class Anaerolineae (Chloroflexi).</title>
        <authorList>
            <person name="Matsuura N."/>
            <person name="Tourlousse M.D."/>
            <person name="Ohashi A."/>
            <person name="Hugenholtz P."/>
            <person name="Sekiguchi Y."/>
        </authorList>
    </citation>
    <scope>NUCLEOTIDE SEQUENCE</scope>
    <source>
        <strain evidence="2">KIBI-1</strain>
    </source>
</reference>
<name>A0A0M9U2V1_9CHLR</name>
<feature type="transmembrane region" description="Helical" evidence="1">
    <location>
        <begin position="62"/>
        <end position="80"/>
    </location>
</feature>
<evidence type="ECO:0000313" key="4">
    <source>
        <dbReference type="Proteomes" id="UP000050501"/>
    </source>
</evidence>
<dbReference type="EMBL" id="LGCM01000003">
    <property type="protein sequence ID" value="KPL91600.1"/>
    <property type="molecule type" value="Genomic_DNA"/>
</dbReference>
<dbReference type="RefSeq" id="WP_062419369.1">
    <property type="nucleotide sequence ID" value="NZ_BBXZ01000158.1"/>
</dbReference>
<evidence type="ECO:0000313" key="3">
    <source>
        <dbReference type="EMBL" id="KPL91600.1"/>
    </source>
</evidence>
<gene>
    <name evidence="3" type="ORF">ADN01_01410</name>
    <name evidence="2" type="ORF">LSAC_02958</name>
</gene>
<keyword evidence="1" id="KW-0812">Transmembrane</keyword>
<protein>
    <recommendedName>
        <fullName evidence="5">YcxB-like protein domain-containing protein</fullName>
    </recommendedName>
</protein>
<evidence type="ECO:0000313" key="2">
    <source>
        <dbReference type="EMBL" id="GAP19060.1"/>
    </source>
</evidence>
<accession>A0A0M9U2V1</accession>
<keyword evidence="1" id="KW-0472">Membrane</keyword>
<dbReference type="Proteomes" id="UP000050501">
    <property type="component" value="Unassembled WGS sequence"/>
</dbReference>
<dbReference type="EMBL" id="DF967975">
    <property type="protein sequence ID" value="GAP19060.1"/>
    <property type="molecule type" value="Genomic_DNA"/>
</dbReference>
<feature type="transmembrane region" description="Helical" evidence="1">
    <location>
        <begin position="30"/>
        <end position="50"/>
    </location>
</feature>
<keyword evidence="4" id="KW-1185">Reference proteome</keyword>
<evidence type="ECO:0000256" key="1">
    <source>
        <dbReference type="SAM" id="Phobius"/>
    </source>
</evidence>
<keyword evidence="1" id="KW-1133">Transmembrane helix</keyword>
<evidence type="ECO:0008006" key="5">
    <source>
        <dbReference type="Google" id="ProtNLM"/>
    </source>
</evidence>
<proteinExistence type="predicted"/>
<reference evidence="3 4" key="2">
    <citation type="submission" date="2015-07" db="EMBL/GenBank/DDBJ databases">
        <title>Genome sequence of Levilinea saccharolytica DSM 16555.</title>
        <authorList>
            <person name="Hemp J."/>
            <person name="Ward L.M."/>
            <person name="Pace L.A."/>
            <person name="Fischer W.W."/>
        </authorList>
    </citation>
    <scope>NUCLEOTIDE SEQUENCE [LARGE SCALE GENOMIC DNA]</scope>
    <source>
        <strain evidence="3 4">KIBI-1</strain>
    </source>
</reference>